<evidence type="ECO:0000256" key="3">
    <source>
        <dbReference type="ARBA" id="ARBA00022969"/>
    </source>
</evidence>
<organism evidence="5 6">
    <name type="scientific">Caloramator mitchellensis</name>
    <dbReference type="NCBI Taxonomy" id="908809"/>
    <lineage>
        <taxon>Bacteria</taxon>
        <taxon>Bacillati</taxon>
        <taxon>Bacillota</taxon>
        <taxon>Clostridia</taxon>
        <taxon>Eubacteriales</taxon>
        <taxon>Clostridiaceae</taxon>
        <taxon>Caloramator</taxon>
    </lineage>
</organism>
<dbReference type="PANTHER" id="PTHR36107">
    <property type="entry name" value="SMALL, ACID-SOLUBLE SPORE PROTEIN A"/>
    <property type="match status" value="1"/>
</dbReference>
<accession>A0A0R3K4G1</accession>
<dbReference type="PROSITE" id="PS00304">
    <property type="entry name" value="SASP_1"/>
    <property type="match status" value="1"/>
</dbReference>
<dbReference type="GO" id="GO:0003690">
    <property type="term" value="F:double-stranded DNA binding"/>
    <property type="evidence" value="ECO:0007669"/>
    <property type="project" value="InterPro"/>
</dbReference>
<dbReference type="Gene3D" id="6.10.10.80">
    <property type="entry name" value="Small, acid-soluble spore protein, alpha/beta type-like"/>
    <property type="match status" value="1"/>
</dbReference>
<evidence type="ECO:0000256" key="4">
    <source>
        <dbReference type="ARBA" id="ARBA00023125"/>
    </source>
</evidence>
<keyword evidence="3" id="KW-0749">Sporulation</keyword>
<evidence type="ECO:0000313" key="5">
    <source>
        <dbReference type="EMBL" id="KRQ87231.1"/>
    </source>
</evidence>
<dbReference type="PATRIC" id="fig|908809.3.peg.1041"/>
<gene>
    <name evidence="5" type="primary">sspC2_1</name>
    <name evidence="5" type="ORF">ABG79_01034</name>
</gene>
<dbReference type="InterPro" id="IPR038300">
    <property type="entry name" value="SASP_sf_alpha/beta"/>
</dbReference>
<dbReference type="InterPro" id="IPR018126">
    <property type="entry name" value="SASP_alpha/beta-type_CS"/>
</dbReference>
<dbReference type="GO" id="GO:0006265">
    <property type="term" value="P:DNA topological change"/>
    <property type="evidence" value="ECO:0007669"/>
    <property type="project" value="InterPro"/>
</dbReference>
<comment type="caution">
    <text evidence="5">The sequence shown here is derived from an EMBL/GenBank/DDBJ whole genome shotgun (WGS) entry which is preliminary data.</text>
</comment>
<dbReference type="Pfam" id="PF00269">
    <property type="entry name" value="SASP"/>
    <property type="match status" value="1"/>
</dbReference>
<keyword evidence="6" id="KW-1185">Reference proteome</keyword>
<dbReference type="EMBL" id="LKHP01000004">
    <property type="protein sequence ID" value="KRQ87231.1"/>
    <property type="molecule type" value="Genomic_DNA"/>
</dbReference>
<dbReference type="InterPro" id="IPR050847">
    <property type="entry name" value="SASP_DNA-binding"/>
</dbReference>
<comment type="function">
    <text evidence="1">SASP are bound to spore DNA. They are double-stranded DNA-binding proteins that cause DNA to change to an a-like conformation. They protect the DNA backbone from chemical and enzymatic cleavage and are thus involved in dormant spore's high resistance to UV light.</text>
</comment>
<dbReference type="STRING" id="908809.ABG79_01034"/>
<dbReference type="GO" id="GO:0030435">
    <property type="term" value="P:sporulation resulting in formation of a cellular spore"/>
    <property type="evidence" value="ECO:0007669"/>
    <property type="project" value="UniProtKB-KW"/>
</dbReference>
<dbReference type="InterPro" id="IPR001448">
    <property type="entry name" value="SASP_alpha/beta-type"/>
</dbReference>
<proteinExistence type="inferred from homology"/>
<dbReference type="PANTHER" id="PTHR36107:SF1">
    <property type="entry name" value="SMALL, ACID-SOLUBLE SPORE PROTEIN A"/>
    <property type="match status" value="1"/>
</dbReference>
<dbReference type="RefSeq" id="WP_057977805.1">
    <property type="nucleotide sequence ID" value="NZ_LKHP01000004.1"/>
</dbReference>
<sequence length="80" mass="8771">MAAGQDFHGRTQLVPEAHKALDNMKYEIASELGVPVYQGSEDYWGNIPSRDCGRVGGTMVKRLIALAEREVANGKIPDKL</sequence>
<dbReference type="Proteomes" id="UP000052015">
    <property type="component" value="Unassembled WGS sequence"/>
</dbReference>
<evidence type="ECO:0000256" key="1">
    <source>
        <dbReference type="ARBA" id="ARBA00003863"/>
    </source>
</evidence>
<name>A0A0R3K4G1_CALMK</name>
<comment type="similarity">
    <text evidence="2">Belongs to the alpha/beta-type SASP family.</text>
</comment>
<dbReference type="AlphaFoldDB" id="A0A0R3K4G1"/>
<dbReference type="OrthoDB" id="1683773at2"/>
<keyword evidence="4" id="KW-0238">DNA-binding</keyword>
<evidence type="ECO:0000256" key="2">
    <source>
        <dbReference type="ARBA" id="ARBA00005442"/>
    </source>
</evidence>
<reference evidence="5 6" key="1">
    <citation type="submission" date="2015-09" db="EMBL/GenBank/DDBJ databases">
        <title>Draft genome sequence of a Caloramator mitchellensis, a moderate thermophile from the Great Artesian Basin of Australia.</title>
        <authorList>
            <person name="Patel B.K."/>
        </authorList>
    </citation>
    <scope>NUCLEOTIDE SEQUENCE [LARGE SCALE GENOMIC DNA]</scope>
    <source>
        <strain evidence="5 6">VF08</strain>
    </source>
</reference>
<protein>
    <submittedName>
        <fullName evidence="5">Small, acid-soluble spore protein C2</fullName>
    </submittedName>
</protein>
<evidence type="ECO:0000313" key="6">
    <source>
        <dbReference type="Proteomes" id="UP000052015"/>
    </source>
</evidence>